<accession>A0A067NAB1</accession>
<sequence length="185" mass="19507">MFLVGVVVPTPVSKIALLADGVAAAESILRFRNQSWVDASEYLEDASVGQRSSGIDAGDLIDGAGDPQASEEGDERHCGHRHCGHTRTHRPATTRLRHHRPTPTPIPTPSRPPPIQAAPTSTAAPSPTMPPPTLTPPPSTEDVEAPPETVPLPTETSTPTTEEEDGQGQEGEEGGEEDGEKVHVS</sequence>
<dbReference type="InParanoid" id="A0A067NAB1"/>
<dbReference type="HOGENOM" id="CLU_1461080_0_0_1"/>
<feature type="compositionally biased region" description="Pro residues" evidence="1">
    <location>
        <begin position="102"/>
        <end position="116"/>
    </location>
</feature>
<feature type="compositionally biased region" description="Basic residues" evidence="1">
    <location>
        <begin position="78"/>
        <end position="101"/>
    </location>
</feature>
<feature type="compositionally biased region" description="Low complexity" evidence="1">
    <location>
        <begin position="54"/>
        <end position="66"/>
    </location>
</feature>
<feature type="compositionally biased region" description="Low complexity" evidence="1">
    <location>
        <begin position="151"/>
        <end position="160"/>
    </location>
</feature>
<reference evidence="3" key="1">
    <citation type="journal article" date="2014" name="Proc. Natl. Acad. Sci. U.S.A.">
        <title>Extensive sampling of basidiomycete genomes demonstrates inadequacy of the white-rot/brown-rot paradigm for wood decay fungi.</title>
        <authorList>
            <person name="Riley R."/>
            <person name="Salamov A.A."/>
            <person name="Brown D.W."/>
            <person name="Nagy L.G."/>
            <person name="Floudas D."/>
            <person name="Held B.W."/>
            <person name="Levasseur A."/>
            <person name="Lombard V."/>
            <person name="Morin E."/>
            <person name="Otillar R."/>
            <person name="Lindquist E.A."/>
            <person name="Sun H."/>
            <person name="LaButti K.M."/>
            <person name="Schmutz J."/>
            <person name="Jabbour D."/>
            <person name="Luo H."/>
            <person name="Baker S.E."/>
            <person name="Pisabarro A.G."/>
            <person name="Walton J.D."/>
            <person name="Blanchette R.A."/>
            <person name="Henrissat B."/>
            <person name="Martin F."/>
            <person name="Cullen D."/>
            <person name="Hibbett D.S."/>
            <person name="Grigoriev I.V."/>
        </authorList>
    </citation>
    <scope>NUCLEOTIDE SEQUENCE [LARGE SCALE GENOMIC DNA]</scope>
    <source>
        <strain evidence="3">FD-172 SS1</strain>
    </source>
</reference>
<name>A0A067NAB1_BOTB1</name>
<gene>
    <name evidence="2" type="ORF">BOTBODRAFT_183726</name>
</gene>
<evidence type="ECO:0000313" key="3">
    <source>
        <dbReference type="Proteomes" id="UP000027195"/>
    </source>
</evidence>
<feature type="region of interest" description="Disordered" evidence="1">
    <location>
        <begin position="50"/>
        <end position="185"/>
    </location>
</feature>
<feature type="compositionally biased region" description="Low complexity" evidence="1">
    <location>
        <begin position="117"/>
        <end position="126"/>
    </location>
</feature>
<organism evidence="2 3">
    <name type="scientific">Botryobasidium botryosum (strain FD-172 SS1)</name>
    <dbReference type="NCBI Taxonomy" id="930990"/>
    <lineage>
        <taxon>Eukaryota</taxon>
        <taxon>Fungi</taxon>
        <taxon>Dikarya</taxon>
        <taxon>Basidiomycota</taxon>
        <taxon>Agaricomycotina</taxon>
        <taxon>Agaricomycetes</taxon>
        <taxon>Cantharellales</taxon>
        <taxon>Botryobasidiaceae</taxon>
        <taxon>Botryobasidium</taxon>
    </lineage>
</organism>
<dbReference type="Proteomes" id="UP000027195">
    <property type="component" value="Unassembled WGS sequence"/>
</dbReference>
<evidence type="ECO:0000256" key="1">
    <source>
        <dbReference type="SAM" id="MobiDB-lite"/>
    </source>
</evidence>
<keyword evidence="3" id="KW-1185">Reference proteome</keyword>
<proteinExistence type="predicted"/>
<feature type="compositionally biased region" description="Acidic residues" evidence="1">
    <location>
        <begin position="161"/>
        <end position="179"/>
    </location>
</feature>
<protein>
    <submittedName>
        <fullName evidence="2">Uncharacterized protein</fullName>
    </submittedName>
</protein>
<dbReference type="AlphaFoldDB" id="A0A067NAB1"/>
<feature type="compositionally biased region" description="Pro residues" evidence="1">
    <location>
        <begin position="127"/>
        <end position="139"/>
    </location>
</feature>
<evidence type="ECO:0000313" key="2">
    <source>
        <dbReference type="EMBL" id="KDQ21072.1"/>
    </source>
</evidence>
<dbReference type="EMBL" id="KL198017">
    <property type="protein sequence ID" value="KDQ21072.1"/>
    <property type="molecule type" value="Genomic_DNA"/>
</dbReference>